<organism evidence="1 2">
    <name type="scientific">Blattamonas nauphoetae</name>
    <dbReference type="NCBI Taxonomy" id="2049346"/>
    <lineage>
        <taxon>Eukaryota</taxon>
        <taxon>Metamonada</taxon>
        <taxon>Preaxostyla</taxon>
        <taxon>Oxymonadida</taxon>
        <taxon>Blattamonas</taxon>
    </lineage>
</organism>
<evidence type="ECO:0000313" key="1">
    <source>
        <dbReference type="EMBL" id="KAK2954106.1"/>
    </source>
</evidence>
<name>A0ABQ9XPX0_9EUKA</name>
<dbReference type="Proteomes" id="UP001281761">
    <property type="component" value="Unassembled WGS sequence"/>
</dbReference>
<protein>
    <submittedName>
        <fullName evidence="1">Uncharacterized protein</fullName>
    </submittedName>
</protein>
<dbReference type="EMBL" id="JARBJD010000082">
    <property type="protein sequence ID" value="KAK2954106.1"/>
    <property type="molecule type" value="Genomic_DNA"/>
</dbReference>
<evidence type="ECO:0000313" key="2">
    <source>
        <dbReference type="Proteomes" id="UP001281761"/>
    </source>
</evidence>
<proteinExistence type="predicted"/>
<reference evidence="1 2" key="1">
    <citation type="journal article" date="2022" name="bioRxiv">
        <title>Genomics of Preaxostyla Flagellates Illuminates Evolutionary Transitions and the Path Towards Mitochondrial Loss.</title>
        <authorList>
            <person name="Novak L.V.F."/>
            <person name="Treitli S.C."/>
            <person name="Pyrih J."/>
            <person name="Halakuc P."/>
            <person name="Pipaliya S.V."/>
            <person name="Vacek V."/>
            <person name="Brzon O."/>
            <person name="Soukal P."/>
            <person name="Eme L."/>
            <person name="Dacks J.B."/>
            <person name="Karnkowska A."/>
            <person name="Elias M."/>
            <person name="Hampl V."/>
        </authorList>
    </citation>
    <scope>NUCLEOTIDE SEQUENCE [LARGE SCALE GENOMIC DNA]</scope>
    <source>
        <strain evidence="1">NAU3</strain>
        <tissue evidence="1">Gut</tissue>
    </source>
</reference>
<accession>A0ABQ9XPX0</accession>
<comment type="caution">
    <text evidence="1">The sequence shown here is derived from an EMBL/GenBank/DDBJ whole genome shotgun (WGS) entry which is preliminary data.</text>
</comment>
<sequence>MGRLFRNLPLKSVGTNGLFHRYVILSTRKLSIRISSSLIDSVDDEPPKPTQKLTVSTLLSPLFDSLYDTKRETTTSIDNIRIFLFAPCCLHAPSKEAFRKKTGTLRSMRPEELKEASDLQILMMGLLPSFEAYPQFIREILISVFTGSHWTYQNICQAATRTAVVSTVLKDVMTRTTPSFILSPPLPRMIANVISPTSEFYGPQMDKADHTKPRSLMSTHTLSTHNTTKTMSMHYAQQARTLFGLLTEGQLDPHLYFDSMKLFLVLLWKSTNIVRPIETKERQKGQYESRI</sequence>
<keyword evidence="2" id="KW-1185">Reference proteome</keyword>
<gene>
    <name evidence="1" type="ORF">BLNAU_10923</name>
</gene>